<evidence type="ECO:0000256" key="2">
    <source>
        <dbReference type="ARBA" id="ARBA00022530"/>
    </source>
</evidence>
<evidence type="ECO:0000256" key="7">
    <source>
        <dbReference type="SAM" id="MobiDB-lite"/>
    </source>
</evidence>
<dbReference type="GO" id="GO:0005615">
    <property type="term" value="C:extracellular space"/>
    <property type="evidence" value="ECO:0007669"/>
    <property type="project" value="TreeGrafter"/>
</dbReference>
<proteinExistence type="predicted"/>
<protein>
    <recommendedName>
        <fullName evidence="12">Tenascin XB</fullName>
    </recommendedName>
</protein>
<feature type="domain" description="Fibronectin type-III" evidence="8">
    <location>
        <begin position="1156"/>
        <end position="1245"/>
    </location>
</feature>
<dbReference type="CDD" id="cd00063">
    <property type="entry name" value="FN3"/>
    <property type="match status" value="3"/>
</dbReference>
<evidence type="ECO:0000313" key="11">
    <source>
        <dbReference type="Proteomes" id="UP000314983"/>
    </source>
</evidence>
<dbReference type="PROSITE" id="PS00514">
    <property type="entry name" value="FIBRINOGEN_C_1"/>
    <property type="match status" value="1"/>
</dbReference>
<dbReference type="STRING" id="8005.ENSEEEP00000006169"/>
<evidence type="ECO:0000259" key="8">
    <source>
        <dbReference type="PROSITE" id="PS50853"/>
    </source>
</evidence>
<dbReference type="PROSITE" id="PS50853">
    <property type="entry name" value="FN3"/>
    <property type="match status" value="3"/>
</dbReference>
<dbReference type="InterPro" id="IPR020837">
    <property type="entry name" value="Fibrinogen_CS"/>
</dbReference>
<reference evidence="10" key="4">
    <citation type="submission" date="2025-08" db="UniProtKB">
        <authorList>
            <consortium name="Ensembl"/>
        </authorList>
    </citation>
    <scope>IDENTIFICATION</scope>
</reference>
<dbReference type="InterPro" id="IPR013783">
    <property type="entry name" value="Ig-like_fold"/>
</dbReference>
<dbReference type="Gene3D" id="2.60.40.10">
    <property type="entry name" value="Immunoglobulins"/>
    <property type="match status" value="4"/>
</dbReference>
<evidence type="ECO:0000256" key="6">
    <source>
        <dbReference type="ARBA" id="ARBA00023157"/>
    </source>
</evidence>
<feature type="compositionally biased region" description="Polar residues" evidence="7">
    <location>
        <begin position="570"/>
        <end position="583"/>
    </location>
</feature>
<dbReference type="InterPro" id="IPR050991">
    <property type="entry name" value="ECM_Regulatory_Proteins"/>
</dbReference>
<feature type="region of interest" description="Disordered" evidence="7">
    <location>
        <begin position="802"/>
        <end position="822"/>
    </location>
</feature>
<accession>A0A4W4E394</accession>
<sequence>MHLGTPTKMLPRMTEKTVTMPIELGTDHSDGKTHETKPNSTILLVKNQGEGKTGQRKYLETSEGFRKPSLYMPRQGRPTLNGKDKVLLRPGSRPDTIRRPNIAMQFNGTRPGSRRGMFTHVPSKMLMERFSAEWPRTKTPSVGSGVQAPMTMDSIVAMTLKETNQEPASKASVNGSHRRVQTDHYKMKPEGRVLKNSTLGSQPFNISEEKAVLASDPELYRNISEQTEEPLASTITSEKNLTSYINGTKCVRKVLVGHRKILLNRTVNGKALTKNITVMVSHINGNEILHKALTGRPDGVTNDVTPLNEEGTKLHGEKNKQNPSLHEILEKQEEAIGEEKKEAGGIGITRLPTSHATKIFSQHPVHVSIQEEESGASLPHVHQPAYMTSPSPPLPTLHAKPVLVPSVTANQHTNNDQVLKHRHPTRTSFHMSPSLRQGFSDRSKSPSSSVHIIKGRHPSRRIPSVMSHISTDKHPNKNVHFPHPFAGNQTIEQEVGISRVSQPDDQGSLTTSVQKVSTPPTSTTIPVTVSSTEKMKGGNKKGMLETEHMETKDRKVPPFRRMPFRGKFPNQRNIRPFQNQTGPLSKIPRKSFRIRVLRPTSPTVTITDNISASKTIPPHQEKPQINNPGLNGPTFTVRKKNGTVIRLPPRFHTQKQPNSTNKHSQIGLITEKDVRNMSKIGFPTDKDNDPEVILLTEKTNTNGTFQAVGRGFEEDTDHILSRITNTLSSTATMTHQQVQPESISGHQNGPSPNRSSTFTVRRKNGTIIRLPPRLRTQIQPNAIIHRGPKEREHDTNGKLAPKAGLAAENNANKESKTDPLTAKDKDSDVILSAERTNTDGVIGGPENYINGILPRVTNILSSSAGITHHQAEPKLDNTNLNLSPAITMRRKNGTILRLPPRLRTQIKPNSTNIYVGPIGSKDSKADKGSKADVFTSKDSSKVSKPGLSIDKDSSKDSNMPLLTETDTSKDSKVAPSTDKARGKNTQKLVFSGGSEDGIDHIAVQNVTSKGFIVIWGAPIGMFKNVIISITEAGGKRSGQVELRSKDEEGLTQDEDINMGDDRNKGKVLEHTDPEKDHAGEDQAKDLWSPSDSHIMRRNSSDGGLINNLTMVLPGSAHSFPVTNLIPQTAYSVSLFGKGPGLQSNIHHFIISTGPEPPSKLAFTELSEGSLTVSWTRPRSPVSGFKVTYMHTKDGEPVSKAVNSANSSLALSQLSPGSSYEVSVISVHGLDESDPIRDVVTTLPDPPTDLSVINVTDTKALLLWRPALATVDQYVIVYGSEEAPGSDLTIKVSGNTVEHQLQGLRSSTRYTVSISSQLDDLRSFGTATTSFITGSGPGGKGEGPRDLRASQVTQHTAVLSWKPPASTVTGYNLTYVTEGQEIKEVMVAPGVTELRLTGLHPGSVYTARLQGKRKGIYTTSSSTEFTTGSLRFPFPTDCSQELLNGVRESGVVEIFPDGKEARPIRVYCDMDTDGGGWMVFQRRKDGKINFFRGWQDYRKGFGDLEGEFWLGNNILHNLTRITPMTLRVDLRAGAEAAYAEYSSFSVDTAKKHYMLRVSGYSGTAGDSMKYHDRRPFSTWDRDPQPFITRCAMSYRGGWWYRNCHESNLNGLYNTHTNHQGLIWTTWKGTDFSIPFTEMKLRPTSFNPYTQA</sequence>
<feature type="compositionally biased region" description="Acidic residues" evidence="7">
    <location>
        <begin position="1049"/>
        <end position="1058"/>
    </location>
</feature>
<feature type="region of interest" description="Disordered" evidence="7">
    <location>
        <begin position="613"/>
        <end position="633"/>
    </location>
</feature>
<feature type="compositionally biased region" description="Low complexity" evidence="7">
    <location>
        <begin position="516"/>
        <end position="532"/>
    </location>
</feature>
<comment type="subcellular location">
    <subcellularLocation>
        <location evidence="1">Secreted</location>
        <location evidence="1">Extracellular space</location>
        <location evidence="1">Extracellular matrix</location>
    </subcellularLocation>
</comment>
<feature type="region of interest" description="Disordered" evidence="7">
    <location>
        <begin position="558"/>
        <end position="585"/>
    </location>
</feature>
<dbReference type="Pfam" id="PF00041">
    <property type="entry name" value="fn3"/>
    <property type="match status" value="3"/>
</dbReference>
<dbReference type="SUPFAM" id="SSF49265">
    <property type="entry name" value="Fibronectin type III"/>
    <property type="match status" value="3"/>
</dbReference>
<feature type="region of interest" description="Disordered" evidence="7">
    <location>
        <begin position="427"/>
        <end position="451"/>
    </location>
</feature>
<dbReference type="InterPro" id="IPR002181">
    <property type="entry name" value="Fibrinogen_a/b/g_C_dom"/>
</dbReference>
<evidence type="ECO:0000256" key="5">
    <source>
        <dbReference type="ARBA" id="ARBA00022737"/>
    </source>
</evidence>
<dbReference type="FunFam" id="3.90.215.10:FF:000001">
    <property type="entry name" value="Tenascin isoform 1"/>
    <property type="match status" value="1"/>
</dbReference>
<dbReference type="GO" id="GO:0030155">
    <property type="term" value="P:regulation of cell adhesion"/>
    <property type="evidence" value="ECO:0007669"/>
    <property type="project" value="TreeGrafter"/>
</dbReference>
<feature type="compositionally biased region" description="Polar residues" evidence="7">
    <location>
        <begin position="501"/>
        <end position="515"/>
    </location>
</feature>
<dbReference type="InterPro" id="IPR014716">
    <property type="entry name" value="Fibrinogen_a/b/g_C_1"/>
</dbReference>
<dbReference type="Pfam" id="PF00147">
    <property type="entry name" value="Fibrinogen_C"/>
    <property type="match status" value="1"/>
</dbReference>
<keyword evidence="6" id="KW-1015">Disulfide bond</keyword>
<keyword evidence="5" id="KW-0677">Repeat</keyword>
<dbReference type="PANTHER" id="PTHR46708">
    <property type="entry name" value="TENASCIN"/>
    <property type="match status" value="1"/>
</dbReference>
<organism evidence="10 11">
    <name type="scientific">Electrophorus electricus</name>
    <name type="common">Electric eel</name>
    <name type="synonym">Gymnotus electricus</name>
    <dbReference type="NCBI Taxonomy" id="8005"/>
    <lineage>
        <taxon>Eukaryota</taxon>
        <taxon>Metazoa</taxon>
        <taxon>Chordata</taxon>
        <taxon>Craniata</taxon>
        <taxon>Vertebrata</taxon>
        <taxon>Euteleostomi</taxon>
        <taxon>Actinopterygii</taxon>
        <taxon>Neopterygii</taxon>
        <taxon>Teleostei</taxon>
        <taxon>Ostariophysi</taxon>
        <taxon>Gymnotiformes</taxon>
        <taxon>Gymnotoidei</taxon>
        <taxon>Gymnotidae</taxon>
        <taxon>Electrophorus</taxon>
    </lineage>
</organism>
<dbReference type="SUPFAM" id="SSF56496">
    <property type="entry name" value="Fibrinogen C-terminal domain-like"/>
    <property type="match status" value="1"/>
</dbReference>
<dbReference type="Gene3D" id="3.90.215.10">
    <property type="entry name" value="Gamma Fibrinogen, chain A, domain 1"/>
    <property type="match status" value="1"/>
</dbReference>
<name>A0A4W4E394_ELEEL</name>
<evidence type="ECO:0000256" key="3">
    <source>
        <dbReference type="ARBA" id="ARBA00022536"/>
    </source>
</evidence>
<dbReference type="AlphaFoldDB" id="A0A4W4E394"/>
<feature type="domain" description="Fibronectin type-III" evidence="8">
    <location>
        <begin position="1342"/>
        <end position="1429"/>
    </location>
</feature>
<dbReference type="SMART" id="SM00186">
    <property type="entry name" value="FBG"/>
    <property type="match status" value="1"/>
</dbReference>
<dbReference type="InterPro" id="IPR036056">
    <property type="entry name" value="Fibrinogen-like_C"/>
</dbReference>
<evidence type="ECO:0000259" key="9">
    <source>
        <dbReference type="PROSITE" id="PS51406"/>
    </source>
</evidence>
<gene>
    <name evidence="10" type="primary">LOC113583830</name>
</gene>
<evidence type="ECO:0008006" key="12">
    <source>
        <dbReference type="Google" id="ProtNLM"/>
    </source>
</evidence>
<keyword evidence="2" id="KW-0272">Extracellular matrix</keyword>
<reference evidence="10" key="5">
    <citation type="submission" date="2025-09" db="UniProtKB">
        <authorList>
            <consortium name="Ensembl"/>
        </authorList>
    </citation>
    <scope>IDENTIFICATION</scope>
</reference>
<dbReference type="NCBIfam" id="NF040941">
    <property type="entry name" value="GGGWT_bact"/>
    <property type="match status" value="1"/>
</dbReference>
<reference evidence="10" key="3">
    <citation type="submission" date="2020-05" db="EMBL/GenBank/DDBJ databases">
        <title>Electrophorus electricus (electric eel) genome, fEleEle1, primary haplotype.</title>
        <authorList>
            <person name="Myers G."/>
            <person name="Meyer A."/>
            <person name="Fedrigo O."/>
            <person name="Formenti G."/>
            <person name="Rhie A."/>
            <person name="Tracey A."/>
            <person name="Sims Y."/>
            <person name="Jarvis E.D."/>
        </authorList>
    </citation>
    <scope>NUCLEOTIDE SEQUENCE [LARGE SCALE GENOMIC DNA]</scope>
</reference>
<dbReference type="CDD" id="cd00087">
    <property type="entry name" value="FReD"/>
    <property type="match status" value="1"/>
</dbReference>
<feature type="region of interest" description="Disordered" evidence="7">
    <location>
        <begin position="736"/>
        <end position="758"/>
    </location>
</feature>
<feature type="region of interest" description="Disordered" evidence="7">
    <location>
        <begin position="1036"/>
        <end position="1091"/>
    </location>
</feature>
<dbReference type="OMA" id="EHHSIQF"/>
<feature type="region of interest" description="Disordered" evidence="7">
    <location>
        <begin position="903"/>
        <end position="991"/>
    </location>
</feature>
<dbReference type="GO" id="GO:0031175">
    <property type="term" value="P:neuron projection development"/>
    <property type="evidence" value="ECO:0007669"/>
    <property type="project" value="TreeGrafter"/>
</dbReference>
<keyword evidence="3" id="KW-0245">EGF-like domain</keyword>
<feature type="domain" description="Fibrinogen C-terminal" evidence="9">
    <location>
        <begin position="1428"/>
        <end position="1643"/>
    </location>
</feature>
<keyword evidence="4" id="KW-0732">Signal</keyword>
<feature type="compositionally biased region" description="Basic and acidic residues" evidence="7">
    <location>
        <begin position="921"/>
        <end position="930"/>
    </location>
</feature>
<dbReference type="Proteomes" id="UP000314983">
    <property type="component" value="Chromosome 2"/>
</dbReference>
<feature type="compositionally biased region" description="Basic and acidic residues" evidence="7">
    <location>
        <begin position="1059"/>
        <end position="1084"/>
    </location>
</feature>
<dbReference type="InterPro" id="IPR003961">
    <property type="entry name" value="FN3_dom"/>
</dbReference>
<dbReference type="InterPro" id="IPR036116">
    <property type="entry name" value="FN3_sf"/>
</dbReference>
<feature type="region of interest" description="Disordered" evidence="7">
    <location>
        <begin position="501"/>
        <end position="541"/>
    </location>
</feature>
<feature type="compositionally biased region" description="Basic and acidic residues" evidence="7">
    <location>
        <begin position="811"/>
        <end position="822"/>
    </location>
</feature>
<evidence type="ECO:0000313" key="10">
    <source>
        <dbReference type="Ensembl" id="ENSEEEP00000006169.2"/>
    </source>
</evidence>
<reference evidence="11" key="2">
    <citation type="journal article" date="2017" name="Sci. Adv.">
        <title>A tail of two voltages: Proteomic comparison of the three electric organs of the electric eel.</title>
        <authorList>
            <person name="Traeger L.L."/>
            <person name="Sabat G."/>
            <person name="Barrett-Wilt G.A."/>
            <person name="Wells G.B."/>
            <person name="Sussman M.R."/>
        </authorList>
    </citation>
    <scope>NUCLEOTIDE SEQUENCE [LARGE SCALE GENOMIC DNA]</scope>
</reference>
<evidence type="ECO:0000256" key="4">
    <source>
        <dbReference type="ARBA" id="ARBA00022729"/>
    </source>
</evidence>
<dbReference type="PANTHER" id="PTHR46708:SF1">
    <property type="entry name" value="TENASCIN"/>
    <property type="match status" value="1"/>
</dbReference>
<feature type="domain" description="Fibronectin type-III" evidence="8">
    <location>
        <begin position="1246"/>
        <end position="1335"/>
    </location>
</feature>
<evidence type="ECO:0000256" key="1">
    <source>
        <dbReference type="ARBA" id="ARBA00004498"/>
    </source>
</evidence>
<reference evidence="11" key="1">
    <citation type="journal article" date="2014" name="Science">
        <title>Nonhuman genetics. Genomic basis for the convergent evolution of electric organs.</title>
        <authorList>
            <person name="Gallant J.R."/>
            <person name="Traeger L.L."/>
            <person name="Volkening J.D."/>
            <person name="Moffett H."/>
            <person name="Chen P.H."/>
            <person name="Novina C.D."/>
            <person name="Phillips G.N.Jr."/>
            <person name="Anand R."/>
            <person name="Wells G.B."/>
            <person name="Pinch M."/>
            <person name="Guth R."/>
            <person name="Unguez G.A."/>
            <person name="Albert J.S."/>
            <person name="Zakon H.H."/>
            <person name="Samanta M.P."/>
            <person name="Sussman M.R."/>
        </authorList>
    </citation>
    <scope>NUCLEOTIDE SEQUENCE [LARGE SCALE GENOMIC DNA]</scope>
</reference>
<keyword evidence="11" id="KW-1185">Reference proteome</keyword>
<feature type="compositionally biased region" description="Polar residues" evidence="7">
    <location>
        <begin position="427"/>
        <end position="437"/>
    </location>
</feature>
<dbReference type="PROSITE" id="PS51406">
    <property type="entry name" value="FIBRINOGEN_C_2"/>
    <property type="match status" value="1"/>
</dbReference>
<dbReference type="SMART" id="SM00060">
    <property type="entry name" value="FN3"/>
    <property type="match status" value="4"/>
</dbReference>
<dbReference type="GeneTree" id="ENSGT00940000155565"/>
<keyword evidence="2" id="KW-0964">Secreted</keyword>
<dbReference type="Ensembl" id="ENSEEET00000006258.2">
    <property type="protein sequence ID" value="ENSEEEP00000006169.2"/>
    <property type="gene ID" value="ENSEEEG00000003290.2"/>
</dbReference>